<dbReference type="EMBL" id="UINC01014628">
    <property type="protein sequence ID" value="SVA62275.1"/>
    <property type="molecule type" value="Genomic_DNA"/>
</dbReference>
<protein>
    <submittedName>
        <fullName evidence="1">Uncharacterized protein</fullName>
    </submittedName>
</protein>
<gene>
    <name evidence="1" type="ORF">METZ01_LOCUS115129</name>
</gene>
<reference evidence="1" key="1">
    <citation type="submission" date="2018-05" db="EMBL/GenBank/DDBJ databases">
        <authorList>
            <person name="Lanie J.A."/>
            <person name="Ng W.-L."/>
            <person name="Kazmierczak K.M."/>
            <person name="Andrzejewski T.M."/>
            <person name="Davidsen T.M."/>
            <person name="Wayne K.J."/>
            <person name="Tettelin H."/>
            <person name="Glass J.I."/>
            <person name="Rusch D."/>
            <person name="Podicherti R."/>
            <person name="Tsui H.-C.T."/>
            <person name="Winkler M.E."/>
        </authorList>
    </citation>
    <scope>NUCLEOTIDE SEQUENCE</scope>
</reference>
<proteinExistence type="predicted"/>
<organism evidence="1">
    <name type="scientific">marine metagenome</name>
    <dbReference type="NCBI Taxonomy" id="408172"/>
    <lineage>
        <taxon>unclassified sequences</taxon>
        <taxon>metagenomes</taxon>
        <taxon>ecological metagenomes</taxon>
    </lineage>
</organism>
<accession>A0A381XC05</accession>
<evidence type="ECO:0000313" key="1">
    <source>
        <dbReference type="EMBL" id="SVA62275.1"/>
    </source>
</evidence>
<feature type="non-terminal residue" evidence="1">
    <location>
        <position position="39"/>
    </location>
</feature>
<name>A0A381XC05_9ZZZZ</name>
<sequence>MHEEYFRVMKQFEKALKHDKLAIAERLADKLAELEDKLF</sequence>
<dbReference type="AlphaFoldDB" id="A0A381XC05"/>